<evidence type="ECO:0000256" key="1">
    <source>
        <dbReference type="SAM" id="SignalP"/>
    </source>
</evidence>
<evidence type="ECO:0000313" key="2">
    <source>
        <dbReference type="EMBL" id="MBW8192829.1"/>
    </source>
</evidence>
<feature type="chain" id="PRO_5045403932" evidence="1">
    <location>
        <begin position="29"/>
        <end position="159"/>
    </location>
</feature>
<proteinExistence type="predicted"/>
<protein>
    <submittedName>
        <fullName evidence="2">DUF2780 domain-containing protein</fullName>
    </submittedName>
</protein>
<dbReference type="EMBL" id="JAHZSS010000029">
    <property type="protein sequence ID" value="MBW8192829.1"/>
    <property type="molecule type" value="Genomic_DNA"/>
</dbReference>
<reference evidence="2" key="1">
    <citation type="submission" date="2021-07" db="EMBL/GenBank/DDBJ databases">
        <title>Neiella marina sp. nov., isolated from the intestinal content of sea cucumber Apostichopus japonicus.</title>
        <authorList>
            <person name="Bai X."/>
        </authorList>
    </citation>
    <scope>NUCLEOTIDE SEQUENCE</scope>
    <source>
        <strain evidence="2">126</strain>
    </source>
</reference>
<evidence type="ECO:0000313" key="3">
    <source>
        <dbReference type="Proteomes" id="UP001166251"/>
    </source>
</evidence>
<organism evidence="2 3">
    <name type="scientific">Neiella holothuriorum</name>
    <dbReference type="NCBI Taxonomy" id="2870530"/>
    <lineage>
        <taxon>Bacteria</taxon>
        <taxon>Pseudomonadati</taxon>
        <taxon>Pseudomonadota</taxon>
        <taxon>Gammaproteobacteria</taxon>
        <taxon>Alteromonadales</taxon>
        <taxon>Echinimonadaceae</taxon>
        <taxon>Neiella</taxon>
    </lineage>
</organism>
<sequence>MQQLQKFSSILVTGLMLVCALMAMPAKAEQASLLDTVTSQLGISSEQASGALGSLFSMAQSSMSGGDFSDLSSIVPDMSDLLKAAPEVESSEVGGLLGGLGGDLGKTAGNLDMLNSSLSALGLDPELAGPLVNTVYEYVQTEGGQAMLTSLKNSLGLPF</sequence>
<dbReference type="RefSeq" id="WP_220105448.1">
    <property type="nucleotide sequence ID" value="NZ_JAHZSS010000029.1"/>
</dbReference>
<dbReference type="Proteomes" id="UP001166251">
    <property type="component" value="Unassembled WGS sequence"/>
</dbReference>
<comment type="caution">
    <text evidence="2">The sequence shown here is derived from an EMBL/GenBank/DDBJ whole genome shotgun (WGS) entry which is preliminary data.</text>
</comment>
<keyword evidence="1" id="KW-0732">Signal</keyword>
<dbReference type="Pfam" id="PF11075">
    <property type="entry name" value="DUF2780"/>
    <property type="match status" value="1"/>
</dbReference>
<dbReference type="InterPro" id="IPR021302">
    <property type="entry name" value="DUF2780_VcgC/VcgE"/>
</dbReference>
<keyword evidence="3" id="KW-1185">Reference proteome</keyword>
<accession>A0ABS7EKH3</accession>
<gene>
    <name evidence="2" type="ORF">K0504_17460</name>
</gene>
<name>A0ABS7EKH3_9GAMM</name>
<feature type="signal peptide" evidence="1">
    <location>
        <begin position="1"/>
        <end position="28"/>
    </location>
</feature>